<reference evidence="2 3" key="1">
    <citation type="submission" date="2019-04" db="EMBL/GenBank/DDBJ databases">
        <title>Fungal friends and foes A comparative genomics study of 23 Aspergillus species from section Flavi.</title>
        <authorList>
            <consortium name="DOE Joint Genome Institute"/>
            <person name="Kjaerbolling I."/>
            <person name="Vesth T.C."/>
            <person name="Frisvad J.C."/>
            <person name="Nybo J.L."/>
            <person name="Theobald S."/>
            <person name="Kildgaard S."/>
            <person name="Petersen T.I."/>
            <person name="Kuo A."/>
            <person name="Sato A."/>
            <person name="Lyhne E.K."/>
            <person name="Kogle M.E."/>
            <person name="Wiebenga A."/>
            <person name="Kun R.S."/>
            <person name="Lubbers R.J."/>
            <person name="Makela M.R."/>
            <person name="Barry K."/>
            <person name="Chovatia M."/>
            <person name="Clum A."/>
            <person name="Daum C."/>
            <person name="Haridas S."/>
            <person name="He G."/>
            <person name="LaButti K."/>
            <person name="Lipzen A."/>
            <person name="Mondo S."/>
            <person name="Pangilinan J."/>
            <person name="Riley R."/>
            <person name="Salamov A."/>
            <person name="Simmons B.A."/>
            <person name="Magnuson J.K."/>
            <person name="Henrissat B."/>
            <person name="Mortensen U.H."/>
            <person name="Larsen T.O."/>
            <person name="De vries R.P."/>
            <person name="Grigoriev I.V."/>
            <person name="Machida M."/>
            <person name="Baker S.E."/>
            <person name="Andersen M.R."/>
        </authorList>
    </citation>
    <scope>NUCLEOTIDE SEQUENCE [LARGE SCALE GENOMIC DNA]</scope>
    <source>
        <strain evidence="2 3">CBS 117618</strain>
    </source>
</reference>
<feature type="compositionally biased region" description="Low complexity" evidence="1">
    <location>
        <begin position="133"/>
        <end position="142"/>
    </location>
</feature>
<feature type="compositionally biased region" description="Polar residues" evidence="1">
    <location>
        <begin position="107"/>
        <end position="129"/>
    </location>
</feature>
<evidence type="ECO:0000256" key="1">
    <source>
        <dbReference type="SAM" id="MobiDB-lite"/>
    </source>
</evidence>
<dbReference type="PANTHER" id="PTHR37014:SF10">
    <property type="entry name" value="RICH PROTEIN MS8, PUTATIVE (AFU_ORTHOLOGUE AFUA_7G05650)-RELATED"/>
    <property type="match status" value="1"/>
</dbReference>
<proteinExistence type="predicted"/>
<dbReference type="PANTHER" id="PTHR37014">
    <property type="entry name" value="EXPRESSION LETHALITY PROTEIN HEL10, PUTATIVE (AFU_ORTHOLOGUE AFUA_1G06580)-RELATED"/>
    <property type="match status" value="1"/>
</dbReference>
<feature type="compositionally biased region" description="Polar residues" evidence="1">
    <location>
        <begin position="50"/>
        <end position="70"/>
    </location>
</feature>
<sequence>MSDQYGGHQYNQYGAPPHSNNQYGGYGGQPGNYPAQNQYGQPPQQGYYQSTPAYDQQPHTQHPSYGQQQNYPPPYSAGPQQGGYPGEYGHGQGSYMNPPQDGGHSPYPQQQYQQGESASYYGASTQSAYASHPGQAPGPAGQEGEKGLGSSILGATGGGFVGHKLGGGLLGTAGGALVGAVGANLANKAYVRHA</sequence>
<name>A0A5N6DA30_ASPPA</name>
<keyword evidence="3" id="KW-1185">Reference proteome</keyword>
<evidence type="ECO:0008006" key="4">
    <source>
        <dbReference type="Google" id="ProtNLM"/>
    </source>
</evidence>
<organism evidence="2 3">
    <name type="scientific">Aspergillus parasiticus</name>
    <dbReference type="NCBI Taxonomy" id="5067"/>
    <lineage>
        <taxon>Eukaryota</taxon>
        <taxon>Fungi</taxon>
        <taxon>Dikarya</taxon>
        <taxon>Ascomycota</taxon>
        <taxon>Pezizomycotina</taxon>
        <taxon>Eurotiomycetes</taxon>
        <taxon>Eurotiomycetidae</taxon>
        <taxon>Eurotiales</taxon>
        <taxon>Aspergillaceae</taxon>
        <taxon>Aspergillus</taxon>
        <taxon>Aspergillus subgen. Circumdati</taxon>
    </lineage>
</organism>
<evidence type="ECO:0000313" key="3">
    <source>
        <dbReference type="Proteomes" id="UP000326532"/>
    </source>
</evidence>
<accession>A0A5N6DA30</accession>
<dbReference type="AlphaFoldDB" id="A0A5N6DA30"/>
<dbReference type="EMBL" id="ML735014">
    <property type="protein sequence ID" value="KAB8201819.1"/>
    <property type="molecule type" value="Genomic_DNA"/>
</dbReference>
<dbReference type="Proteomes" id="UP000326532">
    <property type="component" value="Unassembled WGS sequence"/>
</dbReference>
<feature type="compositionally biased region" description="Gly residues" evidence="1">
    <location>
        <begin position="80"/>
        <end position="92"/>
    </location>
</feature>
<feature type="compositionally biased region" description="Low complexity" evidence="1">
    <location>
        <begin position="31"/>
        <end position="49"/>
    </location>
</feature>
<protein>
    <recommendedName>
        <fullName evidence="4">Glutamine-serine rich protein MS8</fullName>
    </recommendedName>
</protein>
<evidence type="ECO:0000313" key="2">
    <source>
        <dbReference type="EMBL" id="KAB8201819.1"/>
    </source>
</evidence>
<feature type="region of interest" description="Disordered" evidence="1">
    <location>
        <begin position="1"/>
        <end position="150"/>
    </location>
</feature>
<dbReference type="VEuPathDB" id="FungiDB:BDV34DRAFT_162713"/>
<gene>
    <name evidence="2" type="ORF">BDV34DRAFT_162713</name>
</gene>
<dbReference type="OMA" id="GHAIKDH"/>